<accession>A0A1M5XHJ7</accession>
<reference evidence="2 3" key="1">
    <citation type="submission" date="2016-11" db="EMBL/GenBank/DDBJ databases">
        <authorList>
            <person name="Jaros S."/>
            <person name="Januszkiewicz K."/>
            <person name="Wedrychowicz H."/>
        </authorList>
    </citation>
    <scope>NUCLEOTIDE SEQUENCE [LARGE SCALE GENOMIC DNA]</scope>
    <source>
        <strain evidence="2 3">DSM 6191</strain>
    </source>
</reference>
<dbReference type="EMBL" id="FQXU01000005">
    <property type="protein sequence ID" value="SHH99345.1"/>
    <property type="molecule type" value="Genomic_DNA"/>
</dbReference>
<dbReference type="AlphaFoldDB" id="A0A1M5XHJ7"/>
<evidence type="ECO:0000256" key="1">
    <source>
        <dbReference type="SAM" id="Phobius"/>
    </source>
</evidence>
<evidence type="ECO:0000313" key="2">
    <source>
        <dbReference type="EMBL" id="SHH99345.1"/>
    </source>
</evidence>
<feature type="transmembrane region" description="Helical" evidence="1">
    <location>
        <begin position="149"/>
        <end position="170"/>
    </location>
</feature>
<dbReference type="RefSeq" id="WP_073018145.1">
    <property type="nucleotide sequence ID" value="NZ_FQXU01000005.1"/>
</dbReference>
<keyword evidence="1" id="KW-0812">Transmembrane</keyword>
<dbReference type="Proteomes" id="UP000184241">
    <property type="component" value="Unassembled WGS sequence"/>
</dbReference>
<proteinExistence type="predicted"/>
<protein>
    <submittedName>
        <fullName evidence="2">Uncharacterized protein</fullName>
    </submittedName>
</protein>
<name>A0A1M5XHJ7_9CLOT</name>
<sequence>MMKKTSKMVKIIKLTVLMIILLLLIKVPTIKYTKENSGEIDGYISLEVNKSWDELVYIEEGKEKLEAYIQEQRLDNIKDNALILYGNLPWNELSEYKDGDPIFNKIKIYGEFTNKVNKENILYFSVSKWELIERNVNLSSSYIWKKMGLPYYIILIADIYFIISSIRGLIGYKITNIK</sequence>
<keyword evidence="1" id="KW-0472">Membrane</keyword>
<organism evidence="2 3">
    <name type="scientific">Clostridium intestinale DSM 6191</name>
    <dbReference type="NCBI Taxonomy" id="1121320"/>
    <lineage>
        <taxon>Bacteria</taxon>
        <taxon>Bacillati</taxon>
        <taxon>Bacillota</taxon>
        <taxon>Clostridia</taxon>
        <taxon>Eubacteriales</taxon>
        <taxon>Clostridiaceae</taxon>
        <taxon>Clostridium</taxon>
    </lineage>
</organism>
<keyword evidence="1" id="KW-1133">Transmembrane helix</keyword>
<gene>
    <name evidence="2" type="ORF">SAMN02745941_01433</name>
</gene>
<evidence type="ECO:0000313" key="3">
    <source>
        <dbReference type="Proteomes" id="UP000184241"/>
    </source>
</evidence>